<dbReference type="InterPro" id="IPR026100">
    <property type="entry name" value="Tmem223"/>
</dbReference>
<protein>
    <submittedName>
        <fullName evidence="3">Uncharacterized protein LOC113789905</fullName>
    </submittedName>
</protein>
<organism evidence="2 3">
    <name type="scientific">Dermatophagoides pteronyssinus</name>
    <name type="common">European house dust mite</name>
    <dbReference type="NCBI Taxonomy" id="6956"/>
    <lineage>
        <taxon>Eukaryota</taxon>
        <taxon>Metazoa</taxon>
        <taxon>Ecdysozoa</taxon>
        <taxon>Arthropoda</taxon>
        <taxon>Chelicerata</taxon>
        <taxon>Arachnida</taxon>
        <taxon>Acari</taxon>
        <taxon>Acariformes</taxon>
        <taxon>Sarcoptiformes</taxon>
        <taxon>Astigmata</taxon>
        <taxon>Psoroptidia</taxon>
        <taxon>Analgoidea</taxon>
        <taxon>Pyroglyphidae</taxon>
        <taxon>Dermatophagoidinae</taxon>
        <taxon>Dermatophagoides</taxon>
    </lineage>
</organism>
<dbReference type="Proteomes" id="UP000515146">
    <property type="component" value="Unplaced"/>
</dbReference>
<keyword evidence="1" id="KW-0812">Transmembrane</keyword>
<reference evidence="3" key="1">
    <citation type="submission" date="2025-08" db="UniProtKB">
        <authorList>
            <consortium name="RefSeq"/>
        </authorList>
    </citation>
    <scope>IDENTIFICATION</scope>
    <source>
        <strain evidence="3">Airmid</strain>
    </source>
</reference>
<evidence type="ECO:0000313" key="2">
    <source>
        <dbReference type="Proteomes" id="UP000515146"/>
    </source>
</evidence>
<keyword evidence="1" id="KW-0472">Membrane</keyword>
<sequence>MLLSRTLINYCQIRLQTIFINKQPTYKRFVISSSHYFSTKIDTENGTTKSVWKSSSNLKSSTDRPKLDRKELLKSLDVDLSYVKNEITLFEIANPSTYRVYFIVIIANFLFWIVCANILYKFYSFIGKRKAVIEREKQYEQNKHEMKNLDRMIEYFSVYGYQKFTKWLFLTIGIGSTALFFFLLSRCVSFIRLMPGGKQIKVGLINWYGGCNSEQRAKIFNLADVTTREHRTERCYYISMKVKNRKSTLLIERDGHFPNETLYDLTLGVQRTFNQ</sequence>
<dbReference type="KEGG" id="dpte:113789905"/>
<evidence type="ECO:0000256" key="1">
    <source>
        <dbReference type="SAM" id="Phobius"/>
    </source>
</evidence>
<keyword evidence="1" id="KW-1133">Transmembrane helix</keyword>
<dbReference type="PANTHER" id="PTHR14549:SF2">
    <property type="entry name" value="TRANSMEMBRANE PROTEIN 223"/>
    <property type="match status" value="1"/>
</dbReference>
<dbReference type="RefSeq" id="XP_027195301.1">
    <property type="nucleotide sequence ID" value="XM_027339500.1"/>
</dbReference>
<feature type="transmembrane region" description="Helical" evidence="1">
    <location>
        <begin position="167"/>
        <end position="184"/>
    </location>
</feature>
<gene>
    <name evidence="3" type="primary">LOC113789905</name>
</gene>
<dbReference type="OrthoDB" id="5950063at2759"/>
<dbReference type="InParanoid" id="A0A6P6XR18"/>
<proteinExistence type="predicted"/>
<dbReference type="AlphaFoldDB" id="A0A6P6XR18"/>
<dbReference type="InterPro" id="IPR045325">
    <property type="entry name" value="TMEM70/TMEM186/TMEM223"/>
</dbReference>
<dbReference type="Pfam" id="PF06979">
    <property type="entry name" value="TMEM70"/>
    <property type="match status" value="1"/>
</dbReference>
<keyword evidence="2" id="KW-1185">Reference proteome</keyword>
<dbReference type="PANTHER" id="PTHR14549">
    <property type="entry name" value="TRANSMEMBRANE PROTEIN 223"/>
    <property type="match status" value="1"/>
</dbReference>
<accession>A0A6P6XR18</accession>
<evidence type="ECO:0000313" key="3">
    <source>
        <dbReference type="RefSeq" id="XP_027195301.1"/>
    </source>
</evidence>
<feature type="transmembrane region" description="Helical" evidence="1">
    <location>
        <begin position="100"/>
        <end position="120"/>
    </location>
</feature>
<dbReference type="OMA" id="WIVCANI"/>
<name>A0A6P6XR18_DERPT</name>
<dbReference type="GO" id="GO:0005739">
    <property type="term" value="C:mitochondrion"/>
    <property type="evidence" value="ECO:0007669"/>
    <property type="project" value="TreeGrafter"/>
</dbReference>